<proteinExistence type="predicted"/>
<name>A0A562EMT4_RHORH</name>
<dbReference type="EMBL" id="VLJT01000010">
    <property type="protein sequence ID" value="TWH23320.1"/>
    <property type="molecule type" value="Genomic_DNA"/>
</dbReference>
<gene>
    <name evidence="2" type="ORF">L618_001300001550</name>
</gene>
<evidence type="ECO:0000313" key="2">
    <source>
        <dbReference type="EMBL" id="TWH23320.1"/>
    </source>
</evidence>
<sequence length="159" mass="17399">MFLLLGTVAFDPMSTLREVGEREAWRCWLCDERVDPDMSVNDPRGPSIDSINTAKKGGKGKGGVERLAHRACNTKKGAVKPVVPWPDRLFVVDPAPIIGVVEQLTRKGGRVAVARCPEKSDAEEASEWLLDRLSRLEPGVRFDTRIESAGGGYLLVLTA</sequence>
<dbReference type="Proteomes" id="UP000317573">
    <property type="component" value="Unassembled WGS sequence"/>
</dbReference>
<protein>
    <recommendedName>
        <fullName evidence="4">HNH endonuclease</fullName>
    </recommendedName>
</protein>
<accession>A0A562EMT4</accession>
<reference evidence="2 3" key="1">
    <citation type="submission" date="2019-07" db="EMBL/GenBank/DDBJ databases">
        <title>Genome sequencing of lignin-degrading bacterial isolates.</title>
        <authorList>
            <person name="Gladden J."/>
        </authorList>
    </citation>
    <scope>NUCLEOTIDE SEQUENCE [LARGE SCALE GENOMIC DNA]</scope>
    <source>
        <strain evidence="2 3">J45</strain>
    </source>
</reference>
<evidence type="ECO:0000256" key="1">
    <source>
        <dbReference type="SAM" id="MobiDB-lite"/>
    </source>
</evidence>
<organism evidence="2 3">
    <name type="scientific">Rhodococcus rhodochrous J45</name>
    <dbReference type="NCBI Taxonomy" id="935266"/>
    <lineage>
        <taxon>Bacteria</taxon>
        <taxon>Bacillati</taxon>
        <taxon>Actinomycetota</taxon>
        <taxon>Actinomycetes</taxon>
        <taxon>Mycobacteriales</taxon>
        <taxon>Nocardiaceae</taxon>
        <taxon>Rhodococcus</taxon>
    </lineage>
</organism>
<evidence type="ECO:0000313" key="3">
    <source>
        <dbReference type="Proteomes" id="UP000317573"/>
    </source>
</evidence>
<dbReference type="AlphaFoldDB" id="A0A562EMT4"/>
<comment type="caution">
    <text evidence="2">The sequence shown here is derived from an EMBL/GenBank/DDBJ whole genome shotgun (WGS) entry which is preliminary data.</text>
</comment>
<evidence type="ECO:0008006" key="4">
    <source>
        <dbReference type="Google" id="ProtNLM"/>
    </source>
</evidence>
<feature type="region of interest" description="Disordered" evidence="1">
    <location>
        <begin position="39"/>
        <end position="62"/>
    </location>
</feature>